<dbReference type="GO" id="GO:0003713">
    <property type="term" value="F:transcription coactivator activity"/>
    <property type="evidence" value="ECO:0007669"/>
    <property type="project" value="TreeGrafter"/>
</dbReference>
<dbReference type="GO" id="GO:0005634">
    <property type="term" value="C:nucleus"/>
    <property type="evidence" value="ECO:0007669"/>
    <property type="project" value="TreeGrafter"/>
</dbReference>
<comment type="caution">
    <text evidence="5">The sequence shown here is derived from an EMBL/GenBank/DDBJ whole genome shotgun (WGS) entry which is preliminary data.</text>
</comment>
<keyword evidence="6" id="KW-1185">Reference proteome</keyword>
<sequence>MAKGKKDWGENSKAVDAREKKKEAKKSAHVQEERAKEDSYWEEAGEGAKSKAQAKRDELAKQREEAAQKKAEAKALAAAEEQDAAKKPKAAKVNLAPKVTANQLAQQKEAEVQQRESATKEAVKARQRTVSEDQYSQLVEGENLNREDDGVEARSVTQAISALELDDGAAGDAHPEKRMKAAYAAYLDAEMPRVRLDKPGLKLSQYKEMVWKSWQKSPSNPLNQQP</sequence>
<dbReference type="AlphaFoldDB" id="A0AAW1QW87"/>
<evidence type="ECO:0000256" key="1">
    <source>
        <dbReference type="ARBA" id="ARBA00008296"/>
    </source>
</evidence>
<accession>A0AAW1QW87</accession>
<evidence type="ECO:0000259" key="4">
    <source>
        <dbReference type="Pfam" id="PF06244"/>
    </source>
</evidence>
<dbReference type="PANTHER" id="PTHR21680">
    <property type="entry name" value="COILED-COIL DOMAIN-CONTAINING PROTEIN 124"/>
    <property type="match status" value="1"/>
</dbReference>
<dbReference type="GO" id="GO:0006366">
    <property type="term" value="P:transcription by RNA polymerase II"/>
    <property type="evidence" value="ECO:0007669"/>
    <property type="project" value="TreeGrafter"/>
</dbReference>
<feature type="compositionally biased region" description="Basic and acidic residues" evidence="3">
    <location>
        <begin position="46"/>
        <end position="73"/>
    </location>
</feature>
<dbReference type="Pfam" id="PF06244">
    <property type="entry name" value="Ccdc124"/>
    <property type="match status" value="1"/>
</dbReference>
<dbReference type="Proteomes" id="UP001438707">
    <property type="component" value="Unassembled WGS sequence"/>
</dbReference>
<evidence type="ECO:0000313" key="5">
    <source>
        <dbReference type="EMBL" id="KAK9825545.1"/>
    </source>
</evidence>
<keyword evidence="2" id="KW-0175">Coiled coil</keyword>
<feature type="region of interest" description="Disordered" evidence="3">
    <location>
        <begin position="1"/>
        <end position="91"/>
    </location>
</feature>
<proteinExistence type="inferred from homology"/>
<name>A0AAW1QW87_9CHLO</name>
<feature type="compositionally biased region" description="Basic and acidic residues" evidence="3">
    <location>
        <begin position="110"/>
        <end position="124"/>
    </location>
</feature>
<dbReference type="PANTHER" id="PTHR21680:SF0">
    <property type="entry name" value="COILED-COIL DOMAIN-CONTAINING PROTEIN 124"/>
    <property type="match status" value="1"/>
</dbReference>
<evidence type="ECO:0000256" key="2">
    <source>
        <dbReference type="ARBA" id="ARBA00023054"/>
    </source>
</evidence>
<comment type="similarity">
    <text evidence="1">Belongs to the CCDC124 family.</text>
</comment>
<dbReference type="EMBL" id="JALJOS010000024">
    <property type="protein sequence ID" value="KAK9825545.1"/>
    <property type="molecule type" value="Genomic_DNA"/>
</dbReference>
<evidence type="ECO:0000313" key="6">
    <source>
        <dbReference type="Proteomes" id="UP001438707"/>
    </source>
</evidence>
<feature type="compositionally biased region" description="Basic and acidic residues" evidence="3">
    <location>
        <begin position="1"/>
        <end position="39"/>
    </location>
</feature>
<reference evidence="5 6" key="1">
    <citation type="journal article" date="2024" name="Nat. Commun.">
        <title>Phylogenomics reveals the evolutionary origins of lichenization in chlorophyte algae.</title>
        <authorList>
            <person name="Puginier C."/>
            <person name="Libourel C."/>
            <person name="Otte J."/>
            <person name="Skaloud P."/>
            <person name="Haon M."/>
            <person name="Grisel S."/>
            <person name="Petersen M."/>
            <person name="Berrin J.G."/>
            <person name="Delaux P.M."/>
            <person name="Dal Grande F."/>
            <person name="Keller J."/>
        </authorList>
    </citation>
    <scope>NUCLEOTIDE SEQUENCE [LARGE SCALE GENOMIC DNA]</scope>
    <source>
        <strain evidence="5 6">SAG 2145</strain>
    </source>
</reference>
<feature type="region of interest" description="Disordered" evidence="3">
    <location>
        <begin position="110"/>
        <end position="136"/>
    </location>
</feature>
<feature type="domain" description="Coiled-coil" evidence="4">
    <location>
        <begin position="143"/>
        <end position="224"/>
    </location>
</feature>
<dbReference type="InterPro" id="IPR010422">
    <property type="entry name" value="Ccdc124/Oxs1"/>
</dbReference>
<organism evidence="5 6">
    <name type="scientific">Apatococcus lobatus</name>
    <dbReference type="NCBI Taxonomy" id="904363"/>
    <lineage>
        <taxon>Eukaryota</taxon>
        <taxon>Viridiplantae</taxon>
        <taxon>Chlorophyta</taxon>
        <taxon>core chlorophytes</taxon>
        <taxon>Trebouxiophyceae</taxon>
        <taxon>Chlorellales</taxon>
        <taxon>Chlorellaceae</taxon>
        <taxon>Apatococcus</taxon>
    </lineage>
</organism>
<protein>
    <recommendedName>
        <fullName evidence="4">Coiled-coil domain-containing protein</fullName>
    </recommendedName>
</protein>
<dbReference type="InterPro" id="IPR054414">
    <property type="entry name" value="Ccdc124/Oxs1_C"/>
</dbReference>
<evidence type="ECO:0000256" key="3">
    <source>
        <dbReference type="SAM" id="MobiDB-lite"/>
    </source>
</evidence>
<gene>
    <name evidence="5" type="ORF">WJX74_005409</name>
</gene>